<dbReference type="PANTHER" id="PTHR21301">
    <property type="entry name" value="REVERSE TRANSCRIPTASE"/>
    <property type="match status" value="1"/>
</dbReference>
<feature type="domain" description="Reverse transcriptase" evidence="1">
    <location>
        <begin position="1"/>
        <end position="331"/>
    </location>
</feature>
<sequence>MFLKADKGNTSVAMHKDTYNNKMRQQLSDTNTYRIAKYDLCNSLQTRVNRLKFNWFNTKLINKNLHRSISTYDSVPPRAYGLLKIHKEKVPLGIIVSFVNSPTYALSKIINSWLTTNITPPTSRVKDSFSLVDTIKTLIIPDNYTLISLDVIALFTNVPTDLALRAVNNRWASLENKIPIPLIELNKALKICFDSAIFKFNNDTYAQQFRLPMGSPLSPNLSDLVMEDLEMSCINNLDFDLPFYFRYVDDILTAVPKEKIDHTLNIFNRYHPRLQFTIEIEENNAINFLDLLLIHNNNNIKTDWFHKKNWSQRYLNFNSHHPMSYKIGTIINLVDRAIKL</sequence>
<dbReference type="KEGG" id="nlo:107221667"/>
<dbReference type="GeneID" id="107221667"/>
<evidence type="ECO:0000259" key="1">
    <source>
        <dbReference type="PROSITE" id="PS50878"/>
    </source>
</evidence>
<gene>
    <name evidence="3" type="primary">LOC107221667</name>
</gene>
<dbReference type="InterPro" id="IPR058912">
    <property type="entry name" value="HTH_animal"/>
</dbReference>
<proteinExistence type="predicted"/>
<reference evidence="3" key="1">
    <citation type="submission" date="2025-08" db="UniProtKB">
        <authorList>
            <consortium name="RefSeq"/>
        </authorList>
    </citation>
    <scope>IDENTIFICATION</scope>
    <source>
        <tissue evidence="3">Thorax and Abdomen</tissue>
    </source>
</reference>
<accession>A0A6J0BNM2</accession>
<name>A0A6J0BNM2_NEOLC</name>
<dbReference type="PROSITE" id="PS50878">
    <property type="entry name" value="RT_POL"/>
    <property type="match status" value="1"/>
</dbReference>
<dbReference type="OrthoDB" id="7551601at2759"/>
<dbReference type="Proteomes" id="UP000829291">
    <property type="component" value="Chromosome 2"/>
</dbReference>
<dbReference type="InParanoid" id="A0A6J0BNM2"/>
<dbReference type="RefSeq" id="XP_015516224.2">
    <property type="nucleotide sequence ID" value="XM_015660738.2"/>
</dbReference>
<evidence type="ECO:0000313" key="2">
    <source>
        <dbReference type="Proteomes" id="UP000829291"/>
    </source>
</evidence>
<dbReference type="Pfam" id="PF00078">
    <property type="entry name" value="RVT_1"/>
    <property type="match status" value="1"/>
</dbReference>
<organism evidence="3">
    <name type="scientific">Neodiprion lecontei</name>
    <name type="common">Redheaded pine sawfly</name>
    <dbReference type="NCBI Taxonomy" id="441921"/>
    <lineage>
        <taxon>Eukaryota</taxon>
        <taxon>Metazoa</taxon>
        <taxon>Ecdysozoa</taxon>
        <taxon>Arthropoda</taxon>
        <taxon>Hexapoda</taxon>
        <taxon>Insecta</taxon>
        <taxon>Pterygota</taxon>
        <taxon>Neoptera</taxon>
        <taxon>Endopterygota</taxon>
        <taxon>Hymenoptera</taxon>
        <taxon>Tenthredinoidea</taxon>
        <taxon>Diprionidae</taxon>
        <taxon>Diprioninae</taxon>
        <taxon>Neodiprion</taxon>
    </lineage>
</organism>
<protein>
    <submittedName>
        <fullName evidence="3">Uncharacterized protein LOC107221667</fullName>
    </submittedName>
</protein>
<dbReference type="PANTHER" id="PTHR21301:SF10">
    <property type="entry name" value="REVERSE TRANSCRIPTASE DOMAIN-CONTAINING PROTEIN"/>
    <property type="match status" value="1"/>
</dbReference>
<dbReference type="InterPro" id="IPR000477">
    <property type="entry name" value="RT_dom"/>
</dbReference>
<dbReference type="Pfam" id="PF26215">
    <property type="entry name" value="HTH_animal"/>
    <property type="match status" value="1"/>
</dbReference>
<evidence type="ECO:0000313" key="3">
    <source>
        <dbReference type="RefSeq" id="XP_015516224.2"/>
    </source>
</evidence>
<keyword evidence="2" id="KW-1185">Reference proteome</keyword>